<dbReference type="PANTHER" id="PTHR44068:SF11">
    <property type="entry name" value="GERANYL DIPHOSPHATE 2-C-METHYLTRANSFERASE"/>
    <property type="match status" value="1"/>
</dbReference>
<proteinExistence type="predicted"/>
<dbReference type="Proteomes" id="UP001419084">
    <property type="component" value="Unassembled WGS sequence"/>
</dbReference>
<dbReference type="EMBL" id="BRPJ01000072">
    <property type="protein sequence ID" value="GLB31408.1"/>
    <property type="molecule type" value="Genomic_DNA"/>
</dbReference>
<evidence type="ECO:0000313" key="4">
    <source>
        <dbReference type="Proteomes" id="UP001419084"/>
    </source>
</evidence>
<name>A0ABQ5M907_9FIRM</name>
<evidence type="ECO:0000256" key="1">
    <source>
        <dbReference type="ARBA" id="ARBA00022679"/>
    </source>
</evidence>
<protein>
    <submittedName>
        <fullName evidence="3">SAM-dependent methyltransferase</fullName>
    </submittedName>
</protein>
<dbReference type="GO" id="GO:0032259">
    <property type="term" value="P:methylation"/>
    <property type="evidence" value="ECO:0007669"/>
    <property type="project" value="UniProtKB-KW"/>
</dbReference>
<dbReference type="InterPro" id="IPR050447">
    <property type="entry name" value="Erg6_SMT_methyltransf"/>
</dbReference>
<reference evidence="3 4" key="1">
    <citation type="journal article" date="2024" name="Int. J. Syst. Evol. Microbiol.">
        <title>Lacrimispora brassicae sp. nov. isolated from fermented cabbage, and proposal of Clostridium indicum Gundawar et al. 2019 and Clostridium methoxybenzovorans Mechichi et al. 1999 as heterotypic synonyms of Lacrimispora amygdalina (Parshina et al. 2003) Haas and Blanchard 2020 and Lacrimispora indolis (McClung and McCoy 1957) Haas and Blanchard 2020, respectively.</title>
        <authorList>
            <person name="Kobayashi H."/>
            <person name="Tanizawa Y."/>
            <person name="Sakamoto M."/>
            <person name="Ohkuma M."/>
            <person name="Tohno M."/>
        </authorList>
    </citation>
    <scope>NUCLEOTIDE SEQUENCE [LARGE SCALE GENOMIC DNA]</scope>
    <source>
        <strain evidence="3 4">DSM 12857</strain>
    </source>
</reference>
<dbReference type="GO" id="GO:0008168">
    <property type="term" value="F:methyltransferase activity"/>
    <property type="evidence" value="ECO:0007669"/>
    <property type="project" value="UniProtKB-KW"/>
</dbReference>
<keyword evidence="4" id="KW-1185">Reference proteome</keyword>
<dbReference type="SUPFAM" id="SSF53335">
    <property type="entry name" value="S-adenosyl-L-methionine-dependent methyltransferases"/>
    <property type="match status" value="1"/>
</dbReference>
<dbReference type="InterPro" id="IPR013216">
    <property type="entry name" value="Methyltransf_11"/>
</dbReference>
<accession>A0ABQ5M907</accession>
<keyword evidence="1" id="KW-0808">Transferase</keyword>
<comment type="caution">
    <text evidence="3">The sequence shown here is derived from an EMBL/GenBank/DDBJ whole genome shotgun (WGS) entry which is preliminary data.</text>
</comment>
<dbReference type="Gene3D" id="3.40.50.150">
    <property type="entry name" value="Vaccinia Virus protein VP39"/>
    <property type="match status" value="1"/>
</dbReference>
<dbReference type="Pfam" id="PF08241">
    <property type="entry name" value="Methyltransf_11"/>
    <property type="match status" value="1"/>
</dbReference>
<dbReference type="InterPro" id="IPR029063">
    <property type="entry name" value="SAM-dependent_MTases_sf"/>
</dbReference>
<evidence type="ECO:0000259" key="2">
    <source>
        <dbReference type="Pfam" id="PF08241"/>
    </source>
</evidence>
<feature type="domain" description="Methyltransferase type 11" evidence="2">
    <location>
        <begin position="44"/>
        <end position="136"/>
    </location>
</feature>
<dbReference type="CDD" id="cd02440">
    <property type="entry name" value="AdoMet_MTases"/>
    <property type="match status" value="1"/>
</dbReference>
<dbReference type="PANTHER" id="PTHR44068">
    <property type="entry name" value="ZGC:194242"/>
    <property type="match status" value="1"/>
</dbReference>
<organism evidence="3 4">
    <name type="scientific">Lacrimispora amygdalina</name>
    <dbReference type="NCBI Taxonomy" id="253257"/>
    <lineage>
        <taxon>Bacteria</taxon>
        <taxon>Bacillati</taxon>
        <taxon>Bacillota</taxon>
        <taxon>Clostridia</taxon>
        <taxon>Lachnospirales</taxon>
        <taxon>Lachnospiraceae</taxon>
        <taxon>Lacrimispora</taxon>
    </lineage>
</organism>
<evidence type="ECO:0000313" key="3">
    <source>
        <dbReference type="EMBL" id="GLB31408.1"/>
    </source>
</evidence>
<gene>
    <name evidence="3" type="ORF">LAD12857_33310</name>
</gene>
<dbReference type="RefSeq" id="WP_288829408.1">
    <property type="nucleotide sequence ID" value="NZ_BRPJ01000072.1"/>
</dbReference>
<sequence length="245" mass="27461">MKSCNAYESRCMSDVMGRTLRPGEFKLTKKAVEFCHVASEHRILDLGCGMGATIGFLYENYKIKAVGIDPSEKLLGMAREVCPFADFVAGTGDFLPFPDESFDFVMAECTLSLMNDIGKTLNEVRRILKTGGFFVVTDVYAKNPDAAIDLKNSSIVSCMRGLHDLEKLEERIKDMGFDILMTEDCSDLLKELMVKIIFQFGSMDVFWNKAVGSGDCETGTLFQQKIRLCKPGYFLLIGRKEQYHG</sequence>
<keyword evidence="3" id="KW-0489">Methyltransferase</keyword>
<dbReference type="NCBIfam" id="NF045667">
    <property type="entry name" value="MTase_DVU1556"/>
    <property type="match status" value="1"/>
</dbReference>